<feature type="compositionally biased region" description="Basic and acidic residues" evidence="2">
    <location>
        <begin position="333"/>
        <end position="377"/>
    </location>
</feature>
<sequence length="522" mass="57697">MTLACVAINMAYPDQNGGAYQPSRESGYSLRDQREHPDSHYPPPSRDPRVYPESQYPPPTRESDPYPIRDPRDQPQSQYPPPPGEEDDRARAYHHPHHRAPPSSNGVTLPPLSPYETPSPYGAQQPPPQHANGYPPVPQSYPQGPPGPYSAPQAGYRNDRPYQQPAQDYGRPGQQHMAFSQSAPRQRTAIACRYCRRRKIRCSGFDANPEGRCSNCVRFQQDCFFAPVSSQAQAFVPAHTVYPHMRQNSGMNHTGHEEQTMYPRHAGATPQLYGAHGQPLGPVPPPSGHGGSSGHGPGHGPQYEYPAPSPTGSYNSMDRGQTPRSQDSAAYSTHDRAYSSRNHETLHSPLEHPSRSHEPMHSPHDRSQPPRHHEPLHPQENPNDSMRTRDRPSPTGSAESSSRKRPSEDQHDSVLPPPMPPYARSDSANRRQALENEHRLPPLTPTGVMPPSNHSPGSSIPPAANLQSRPNGLPSITPPLRNNLGGAGRTDPMNLNNLLGDFNNDSRANDDKVLSRFNPNPR</sequence>
<evidence type="ECO:0000256" key="1">
    <source>
        <dbReference type="ARBA" id="ARBA00023242"/>
    </source>
</evidence>
<feature type="compositionally biased region" description="Gly residues" evidence="2">
    <location>
        <begin position="288"/>
        <end position="299"/>
    </location>
</feature>
<organism evidence="4 5">
    <name type="scientific">Hymenoscyphus albidus</name>
    <dbReference type="NCBI Taxonomy" id="595503"/>
    <lineage>
        <taxon>Eukaryota</taxon>
        <taxon>Fungi</taxon>
        <taxon>Dikarya</taxon>
        <taxon>Ascomycota</taxon>
        <taxon>Pezizomycotina</taxon>
        <taxon>Leotiomycetes</taxon>
        <taxon>Helotiales</taxon>
        <taxon>Helotiaceae</taxon>
        <taxon>Hymenoscyphus</taxon>
    </lineage>
</organism>
<dbReference type="Pfam" id="PF00172">
    <property type="entry name" value="Zn_clus"/>
    <property type="match status" value="1"/>
</dbReference>
<feature type="compositionally biased region" description="Basic and acidic residues" evidence="2">
    <location>
        <begin position="427"/>
        <end position="440"/>
    </location>
</feature>
<dbReference type="EMBL" id="CAJVRM010000090">
    <property type="protein sequence ID" value="CAG8974062.1"/>
    <property type="molecule type" value="Genomic_DNA"/>
</dbReference>
<feature type="compositionally biased region" description="Polar residues" evidence="2">
    <location>
        <begin position="310"/>
        <end position="331"/>
    </location>
</feature>
<keyword evidence="5" id="KW-1185">Reference proteome</keyword>
<dbReference type="PROSITE" id="PS50048">
    <property type="entry name" value="ZN2_CY6_FUNGAL_2"/>
    <property type="match status" value="1"/>
</dbReference>
<dbReference type="PROSITE" id="PS00463">
    <property type="entry name" value="ZN2_CY6_FUNGAL_1"/>
    <property type="match status" value="1"/>
</dbReference>
<feature type="compositionally biased region" description="Basic and acidic residues" evidence="2">
    <location>
        <begin position="61"/>
        <end position="73"/>
    </location>
</feature>
<gene>
    <name evidence="4" type="ORF">HYALB_00009564</name>
</gene>
<dbReference type="OrthoDB" id="5401558at2759"/>
<dbReference type="SMART" id="SM00066">
    <property type="entry name" value="GAL4"/>
    <property type="match status" value="1"/>
</dbReference>
<proteinExistence type="predicted"/>
<feature type="region of interest" description="Disordered" evidence="2">
    <location>
        <begin position="268"/>
        <end position="522"/>
    </location>
</feature>
<accession>A0A9N9LK84</accession>
<name>A0A9N9LK84_9HELO</name>
<protein>
    <recommendedName>
        <fullName evidence="3">Zn(2)-C6 fungal-type domain-containing protein</fullName>
    </recommendedName>
</protein>
<evidence type="ECO:0000259" key="3">
    <source>
        <dbReference type="PROSITE" id="PS50048"/>
    </source>
</evidence>
<dbReference type="Gene3D" id="4.10.240.10">
    <property type="entry name" value="Zn(2)-C6 fungal-type DNA-binding domain"/>
    <property type="match status" value="1"/>
</dbReference>
<comment type="caution">
    <text evidence="4">The sequence shown here is derived from an EMBL/GenBank/DDBJ whole genome shotgun (WGS) entry which is preliminary data.</text>
</comment>
<dbReference type="SUPFAM" id="SSF57701">
    <property type="entry name" value="Zn2/Cys6 DNA-binding domain"/>
    <property type="match status" value="1"/>
</dbReference>
<keyword evidence="1" id="KW-0539">Nucleus</keyword>
<dbReference type="InterPro" id="IPR001138">
    <property type="entry name" value="Zn2Cys6_DnaBD"/>
</dbReference>
<evidence type="ECO:0000256" key="2">
    <source>
        <dbReference type="SAM" id="MobiDB-lite"/>
    </source>
</evidence>
<evidence type="ECO:0000313" key="5">
    <source>
        <dbReference type="Proteomes" id="UP000701801"/>
    </source>
</evidence>
<feature type="domain" description="Zn(2)-C6 fungal-type" evidence="3">
    <location>
        <begin position="191"/>
        <end position="225"/>
    </location>
</feature>
<reference evidence="4" key="1">
    <citation type="submission" date="2021-07" db="EMBL/GenBank/DDBJ databases">
        <authorList>
            <person name="Durling M."/>
        </authorList>
    </citation>
    <scope>NUCLEOTIDE SEQUENCE</scope>
</reference>
<feature type="compositionally biased region" description="Basic and acidic residues" evidence="2">
    <location>
        <begin position="401"/>
        <end position="412"/>
    </location>
</feature>
<dbReference type="CDD" id="cd00067">
    <property type="entry name" value="GAL4"/>
    <property type="match status" value="1"/>
</dbReference>
<feature type="compositionally biased region" description="Pro residues" evidence="2">
    <location>
        <begin position="125"/>
        <end position="149"/>
    </location>
</feature>
<dbReference type="AlphaFoldDB" id="A0A9N9LK84"/>
<feature type="region of interest" description="Disordered" evidence="2">
    <location>
        <begin position="12"/>
        <end position="183"/>
    </location>
</feature>
<dbReference type="Proteomes" id="UP000701801">
    <property type="component" value="Unassembled WGS sequence"/>
</dbReference>
<dbReference type="GO" id="GO:0000981">
    <property type="term" value="F:DNA-binding transcription factor activity, RNA polymerase II-specific"/>
    <property type="evidence" value="ECO:0007669"/>
    <property type="project" value="InterPro"/>
</dbReference>
<evidence type="ECO:0000313" key="4">
    <source>
        <dbReference type="EMBL" id="CAG8974062.1"/>
    </source>
</evidence>
<dbReference type="InterPro" id="IPR036864">
    <property type="entry name" value="Zn2-C6_fun-type_DNA-bd_sf"/>
</dbReference>
<dbReference type="GO" id="GO:0008270">
    <property type="term" value="F:zinc ion binding"/>
    <property type="evidence" value="ECO:0007669"/>
    <property type="project" value="InterPro"/>
</dbReference>